<name>A0ABM3UMA3_MUSDO</name>
<feature type="region of interest" description="Disordered" evidence="2">
    <location>
        <begin position="1"/>
        <end position="522"/>
    </location>
</feature>
<dbReference type="GeneID" id="101888495"/>
<feature type="compositionally biased region" description="Acidic residues" evidence="2">
    <location>
        <begin position="1315"/>
        <end position="1333"/>
    </location>
</feature>
<feature type="compositionally biased region" description="Polar residues" evidence="2">
    <location>
        <begin position="1"/>
        <end position="11"/>
    </location>
</feature>
<feature type="compositionally biased region" description="Acidic residues" evidence="2">
    <location>
        <begin position="272"/>
        <end position="289"/>
    </location>
</feature>
<dbReference type="Proteomes" id="UP001652621">
    <property type="component" value="Unplaced"/>
</dbReference>
<feature type="compositionally biased region" description="Low complexity" evidence="2">
    <location>
        <begin position="1036"/>
        <end position="1068"/>
    </location>
</feature>
<evidence type="ECO:0000256" key="1">
    <source>
        <dbReference type="SAM" id="Coils"/>
    </source>
</evidence>
<sequence length="1408" mass="157897">MPSLYRSQISPNKKMNNETTNTQEEEKAATAVTEDETKIPMKSPDSPTIIQDKTNSNEMEQQQSKEDSSETSQDLKQVDDLEQVPTITKDTVNESGLETKLTCEDSPRILDDFGEKENEKNNLNNNAAKDGNEEESEVANKNKVTEKGNANTEDNKQMSEESKDPQQDNKGTEISEESEKQKDTSGGDSKENNLATDEDCSKVSEVSTEDSKDPKAPSLEENKEEPEKVPPDNCLSASNEEPDEMECEDVEIPENEEDELIVPDAHLCNGVVEDDDDDDAEKEEVDNNNDEDKHNPLEDDNESNSKPMSTEDESTFSNQEPELVAIEESINSKDKMEEENATVNQNEEDDGGSGIANDPLNCLAENHGEEETSKDSQAASAKTNDENSNSNDMIGEGSESKESTKSQGDNDEDDEVLFVETRNSPICIESDDEEVARTPPPTATATTKSTPPVPVVEKRETRQSARRSNESERQTINLPKATITVPKNLTITRTSARKSTARPPQGMNTSPVPSPSVAQQNRPKNFQYLQNATTYRRSLPNPPRQVVDTIELLDSSDEESQSTSSNHNYFNRSLPYNYGTPPKRTLMAAKNPNKKSPNKIPNFGFTMPSNFAPQIRRQPKKPAPPPLPPATPQSKFLDNFKLQPATVDVENPPAFSALLSNKNVIIPNAFYGNPPGMRTPDMEVERRYARWLEMFIGHFCNPQLVASHSCLSFIQKSLKYTDFVTIKAIRLNMNTEAQTAGGDQQTNTSLAAELRSIFLKNSKELTPHGRRFCELTCAIGQNKPITLLVHAISGKVMVKSCNLEIPSTSAATAMGSWAAVSANNANSSSNRKRQLEADEEEYVPGKKKQISSAAANSATASHENTDQSSGDGAGVSGGDGPKRSLRSKRTKRLDNSFSYNEDDLAEYDLEDEEEQAERLAREAVQRKIDQKRLEAQRQRQKQAQSFESAFLKTFARTADGKVLTNLPPARKAVAPPPTQQRQQPQQQRRPVMLPSYHRDAEEHLRVNWIENVENEDTQVISDDDEPREHRIYKQKQQLYAQQQRQAAQQQQRRKVSSPSSSAAAASASNKGGSPQINNPRLWPKNTDPTHSVSSKNKDICLICKLNVQRIVHHYVNEHRGCEVYNSRLTSFQVEQLKRGACNIQNVSIYKNGQPQYEAHCIFCQKQSRFMFPYWVQHFTMHTGEYAYRCSACGIRKPTRSLLTQHQSQGCVNGGGTVMVDYNYDSRKIRVEARICTLCNYVQLHRNNIVKHLHQQHNVKQILPKHIQTIVLLKEAGAVDSAAGIEELRHQSRRSASHSSTTTVVASHNSNISYTIDDDDDDDDDDDEEGDDDTLLFSEDALPPIAQQQQQQHVVEPQQNQYYNYIPPYMMNQIHNQQQNFTWEDNDPTDDLSFMICGMLDVQMNNKKQ</sequence>
<feature type="compositionally biased region" description="Low complexity" evidence="2">
    <location>
        <begin position="1296"/>
        <end position="1310"/>
    </location>
</feature>
<protein>
    <submittedName>
        <fullName evidence="4">Kinesin-related protein 10 isoform X1</fullName>
    </submittedName>
</protein>
<feature type="region of interest" description="Disordered" evidence="2">
    <location>
        <begin position="1289"/>
        <end position="1334"/>
    </location>
</feature>
<dbReference type="RefSeq" id="XP_058974668.1">
    <property type="nucleotide sequence ID" value="XM_059118685.1"/>
</dbReference>
<keyword evidence="1" id="KW-0175">Coiled coil</keyword>
<gene>
    <name evidence="4" type="primary">LOC101888495</name>
</gene>
<accession>A0ABM3UMA3</accession>
<feature type="compositionally biased region" description="Low complexity" evidence="2">
    <location>
        <begin position="979"/>
        <end position="990"/>
    </location>
</feature>
<feature type="compositionally biased region" description="Basic and acidic residues" evidence="2">
    <location>
        <begin position="456"/>
        <end position="473"/>
    </location>
</feature>
<feature type="compositionally biased region" description="Basic and acidic residues" evidence="2">
    <location>
        <begin position="153"/>
        <end position="191"/>
    </location>
</feature>
<feature type="compositionally biased region" description="Basic and acidic residues" evidence="2">
    <location>
        <begin position="101"/>
        <end position="120"/>
    </location>
</feature>
<feature type="region of interest" description="Disordered" evidence="2">
    <location>
        <begin position="822"/>
        <end position="894"/>
    </location>
</feature>
<feature type="region of interest" description="Disordered" evidence="2">
    <location>
        <begin position="1036"/>
        <end position="1093"/>
    </location>
</feature>
<feature type="compositionally biased region" description="Polar residues" evidence="2">
    <location>
        <begin position="85"/>
        <end position="96"/>
    </location>
</feature>
<keyword evidence="3" id="KW-1185">Reference proteome</keyword>
<proteinExistence type="predicted"/>
<feature type="region of interest" description="Disordered" evidence="2">
    <location>
        <begin position="614"/>
        <end position="633"/>
    </location>
</feature>
<organism evidence="3 4">
    <name type="scientific">Musca domestica</name>
    <name type="common">House fly</name>
    <dbReference type="NCBI Taxonomy" id="7370"/>
    <lineage>
        <taxon>Eukaryota</taxon>
        <taxon>Metazoa</taxon>
        <taxon>Ecdysozoa</taxon>
        <taxon>Arthropoda</taxon>
        <taxon>Hexapoda</taxon>
        <taxon>Insecta</taxon>
        <taxon>Pterygota</taxon>
        <taxon>Neoptera</taxon>
        <taxon>Endopterygota</taxon>
        <taxon>Diptera</taxon>
        <taxon>Brachycera</taxon>
        <taxon>Muscomorpha</taxon>
        <taxon>Muscoidea</taxon>
        <taxon>Muscidae</taxon>
        <taxon>Musca</taxon>
    </lineage>
</organism>
<evidence type="ECO:0000313" key="4">
    <source>
        <dbReference type="RefSeq" id="XP_058974668.1"/>
    </source>
</evidence>
<feature type="region of interest" description="Disordered" evidence="2">
    <location>
        <begin position="554"/>
        <end position="577"/>
    </location>
</feature>
<feature type="compositionally biased region" description="Pro residues" evidence="2">
    <location>
        <begin position="621"/>
        <end position="631"/>
    </location>
</feature>
<evidence type="ECO:0000256" key="2">
    <source>
        <dbReference type="SAM" id="MobiDB-lite"/>
    </source>
</evidence>
<reference evidence="4" key="1">
    <citation type="submission" date="2025-08" db="UniProtKB">
        <authorList>
            <consortium name="RefSeq"/>
        </authorList>
    </citation>
    <scope>IDENTIFICATION</scope>
    <source>
        <strain evidence="4">Aabys</strain>
        <tissue evidence="4">Whole body</tissue>
    </source>
</reference>
<feature type="compositionally biased region" description="Polar residues" evidence="2">
    <location>
        <begin position="485"/>
        <end position="494"/>
    </location>
</feature>
<feature type="compositionally biased region" description="Low complexity" evidence="2">
    <location>
        <begin position="851"/>
        <end position="870"/>
    </location>
</feature>
<feature type="compositionally biased region" description="Low complexity" evidence="2">
    <location>
        <begin position="12"/>
        <end position="22"/>
    </location>
</feature>
<feature type="compositionally biased region" description="Polar residues" evidence="2">
    <location>
        <begin position="506"/>
        <end position="522"/>
    </location>
</feature>
<feature type="region of interest" description="Disordered" evidence="2">
    <location>
        <begin position="966"/>
        <end position="991"/>
    </location>
</feature>
<feature type="compositionally biased region" description="Polar residues" evidence="2">
    <location>
        <begin position="45"/>
        <end position="62"/>
    </location>
</feature>
<feature type="coiled-coil region" evidence="1">
    <location>
        <begin position="902"/>
        <end position="941"/>
    </location>
</feature>
<feature type="compositionally biased region" description="Polar residues" evidence="2">
    <location>
        <begin position="1069"/>
        <end position="1078"/>
    </location>
</feature>
<evidence type="ECO:0000313" key="3">
    <source>
        <dbReference type="Proteomes" id="UP001652621"/>
    </source>
</evidence>
<feature type="compositionally biased region" description="Acidic residues" evidence="2">
    <location>
        <begin position="240"/>
        <end position="261"/>
    </location>
</feature>
<feature type="compositionally biased region" description="Basic and acidic residues" evidence="2">
    <location>
        <begin position="209"/>
        <end position="230"/>
    </location>
</feature>
<feature type="compositionally biased region" description="Polar residues" evidence="2">
    <location>
        <begin position="375"/>
        <end position="392"/>
    </location>
</feature>